<dbReference type="eggNOG" id="COG2860">
    <property type="taxonomic scope" value="Bacteria"/>
</dbReference>
<feature type="transmembrane region" description="Helical" evidence="7">
    <location>
        <begin position="154"/>
        <end position="172"/>
    </location>
</feature>
<feature type="domain" description="Glycine transporter" evidence="8">
    <location>
        <begin position="6"/>
        <end position="79"/>
    </location>
</feature>
<evidence type="ECO:0000256" key="1">
    <source>
        <dbReference type="ARBA" id="ARBA00004651"/>
    </source>
</evidence>
<feature type="transmembrane region" description="Helical" evidence="7">
    <location>
        <begin position="94"/>
        <end position="114"/>
    </location>
</feature>
<dbReference type="PANTHER" id="PTHR30506:SF3">
    <property type="entry name" value="UPF0126 INNER MEMBRANE PROTEIN YADS-RELATED"/>
    <property type="match status" value="1"/>
</dbReference>
<reference evidence="9 10" key="1">
    <citation type="journal article" date="2011" name="BMC Genomics">
        <title>Insight into cross-talk between intra-amoebal pathogens.</title>
        <authorList>
            <person name="Gimenez G."/>
            <person name="Bertelli C."/>
            <person name="Moliner C."/>
            <person name="Robert C."/>
            <person name="Raoult D."/>
            <person name="Fournier P.E."/>
            <person name="Greub G."/>
        </authorList>
    </citation>
    <scope>NUCLEOTIDE SEQUENCE [LARGE SCALE GENOMIC DNA]</scope>
    <source>
        <strain evidence="9 10">LLAP12</strain>
    </source>
</reference>
<dbReference type="InterPro" id="IPR005115">
    <property type="entry name" value="Gly_transporter"/>
</dbReference>
<feature type="transmembrane region" description="Helical" evidence="7">
    <location>
        <begin position="120"/>
        <end position="142"/>
    </location>
</feature>
<dbReference type="RefSeq" id="WP_006870133.1">
    <property type="nucleotide sequence ID" value="NZ_JH413809.1"/>
</dbReference>
<evidence type="ECO:0000259" key="8">
    <source>
        <dbReference type="Pfam" id="PF03458"/>
    </source>
</evidence>
<comment type="similarity">
    <text evidence="2">Belongs to the UPF0126 family.</text>
</comment>
<feature type="transmembrane region" description="Helical" evidence="7">
    <location>
        <begin position="178"/>
        <end position="200"/>
    </location>
</feature>
<dbReference type="OrthoDB" id="9791874at2"/>
<feature type="transmembrane region" description="Helical" evidence="7">
    <location>
        <begin position="63"/>
        <end position="82"/>
    </location>
</feature>
<dbReference type="Proteomes" id="UP000002770">
    <property type="component" value="Unassembled WGS sequence"/>
</dbReference>
<evidence type="ECO:0000256" key="6">
    <source>
        <dbReference type="ARBA" id="ARBA00023136"/>
    </source>
</evidence>
<dbReference type="GO" id="GO:0005886">
    <property type="term" value="C:plasma membrane"/>
    <property type="evidence" value="ECO:0007669"/>
    <property type="project" value="UniProtKB-SubCell"/>
</dbReference>
<comment type="subcellular location">
    <subcellularLocation>
        <location evidence="1">Cell membrane</location>
        <topology evidence="1">Multi-pass membrane protein</topology>
    </subcellularLocation>
</comment>
<dbReference type="HOGENOM" id="CLU_064906_2_1_6"/>
<keyword evidence="3" id="KW-1003">Cell membrane</keyword>
<keyword evidence="5 7" id="KW-1133">Transmembrane helix</keyword>
<protein>
    <recommendedName>
        <fullName evidence="8">Glycine transporter domain-containing protein</fullName>
    </recommendedName>
</protein>
<evidence type="ECO:0000256" key="3">
    <source>
        <dbReference type="ARBA" id="ARBA00022475"/>
    </source>
</evidence>
<accession>G9ELT6</accession>
<name>G9ELT6_9GAMM</name>
<dbReference type="Pfam" id="PF03458">
    <property type="entry name" value="Gly_transporter"/>
    <property type="match status" value="2"/>
</dbReference>
<dbReference type="AlphaFoldDB" id="G9ELT6"/>
<keyword evidence="10" id="KW-1185">Reference proteome</keyword>
<evidence type="ECO:0000256" key="5">
    <source>
        <dbReference type="ARBA" id="ARBA00022989"/>
    </source>
</evidence>
<dbReference type="InParanoid" id="G9ELT6"/>
<proteinExistence type="inferred from homology"/>
<organism evidence="9 10">
    <name type="scientific">Legionella drancourtii LLAP12</name>
    <dbReference type="NCBI Taxonomy" id="658187"/>
    <lineage>
        <taxon>Bacteria</taxon>
        <taxon>Pseudomonadati</taxon>
        <taxon>Pseudomonadota</taxon>
        <taxon>Gammaproteobacteria</taxon>
        <taxon>Legionellales</taxon>
        <taxon>Legionellaceae</taxon>
        <taxon>Legionella</taxon>
    </lineage>
</organism>
<sequence>MSILFFFSILGLIAFMFSGALVAINNKMNLGGVVFLAAITGLGGGTIRDILLKLPVFWMQNNWYLYLAVMIGVVTFCFYHTLKKYITRLFFEKTLDLFDVLGTASFMIMSVSTAKLNHQSTITSIVLSVITCIGGSVLRDIICGETSIIFKNDLYGFYATSVALGSTVYIAVDHYSTTWAIVLASLFLIGLRFSAIHFNLNLPRKSLS</sequence>
<feature type="transmembrane region" description="Helical" evidence="7">
    <location>
        <begin position="31"/>
        <end position="51"/>
    </location>
</feature>
<dbReference type="STRING" id="658187.LDG_6196"/>
<evidence type="ECO:0000256" key="7">
    <source>
        <dbReference type="SAM" id="Phobius"/>
    </source>
</evidence>
<gene>
    <name evidence="9" type="ORF">LDG_6196</name>
</gene>
<evidence type="ECO:0000313" key="9">
    <source>
        <dbReference type="EMBL" id="EHL31744.1"/>
    </source>
</evidence>
<feature type="domain" description="Glycine transporter" evidence="8">
    <location>
        <begin position="97"/>
        <end position="172"/>
    </location>
</feature>
<keyword evidence="4 7" id="KW-0812">Transmembrane</keyword>
<feature type="transmembrane region" description="Helical" evidence="7">
    <location>
        <begin position="6"/>
        <end position="24"/>
    </location>
</feature>
<evidence type="ECO:0000256" key="4">
    <source>
        <dbReference type="ARBA" id="ARBA00022692"/>
    </source>
</evidence>
<keyword evidence="6 7" id="KW-0472">Membrane</keyword>
<dbReference type="EMBL" id="JH413809">
    <property type="protein sequence ID" value="EHL31744.1"/>
    <property type="molecule type" value="Genomic_DNA"/>
</dbReference>
<dbReference type="PANTHER" id="PTHR30506">
    <property type="entry name" value="INNER MEMBRANE PROTEIN"/>
    <property type="match status" value="1"/>
</dbReference>
<evidence type="ECO:0000313" key="10">
    <source>
        <dbReference type="Proteomes" id="UP000002770"/>
    </source>
</evidence>
<evidence type="ECO:0000256" key="2">
    <source>
        <dbReference type="ARBA" id="ARBA00008193"/>
    </source>
</evidence>